<evidence type="ECO:0000313" key="7">
    <source>
        <dbReference type="Proteomes" id="UP001597116"/>
    </source>
</evidence>
<keyword evidence="6" id="KW-0575">Peroxidase</keyword>
<evidence type="ECO:0000256" key="4">
    <source>
        <dbReference type="ARBA" id="ARBA00023284"/>
    </source>
</evidence>
<dbReference type="Proteomes" id="UP001597116">
    <property type="component" value="Unassembled WGS sequence"/>
</dbReference>
<proteinExistence type="predicted"/>
<dbReference type="InterPro" id="IPR036249">
    <property type="entry name" value="Thioredoxin-like_sf"/>
</dbReference>
<reference evidence="7" key="1">
    <citation type="journal article" date="2019" name="Int. J. Syst. Evol. Microbiol.">
        <title>The Global Catalogue of Microorganisms (GCM) 10K type strain sequencing project: providing services to taxonomists for standard genome sequencing and annotation.</title>
        <authorList>
            <consortium name="The Broad Institute Genomics Platform"/>
            <consortium name="The Broad Institute Genome Sequencing Center for Infectious Disease"/>
            <person name="Wu L."/>
            <person name="Ma J."/>
        </authorList>
    </citation>
    <scope>NUCLEOTIDE SEQUENCE [LARGE SCALE GENOMIC DNA]</scope>
    <source>
        <strain evidence="7">CCUG 55608</strain>
    </source>
</reference>
<dbReference type="Pfam" id="PF00578">
    <property type="entry name" value="AhpC-TSA"/>
    <property type="match status" value="1"/>
</dbReference>
<keyword evidence="3" id="KW-1015">Disulfide bond</keyword>
<dbReference type="PANTHER" id="PTHR42852">
    <property type="entry name" value="THIOL:DISULFIDE INTERCHANGE PROTEIN DSBE"/>
    <property type="match status" value="1"/>
</dbReference>
<dbReference type="CDD" id="cd02966">
    <property type="entry name" value="TlpA_like_family"/>
    <property type="match status" value="1"/>
</dbReference>
<evidence type="ECO:0000256" key="1">
    <source>
        <dbReference type="ARBA" id="ARBA00004196"/>
    </source>
</evidence>
<gene>
    <name evidence="6" type="ORF">ACFQ4C_01190</name>
</gene>
<evidence type="ECO:0000256" key="2">
    <source>
        <dbReference type="ARBA" id="ARBA00022748"/>
    </source>
</evidence>
<sequence length="439" mass="50021">MKYPLVLVFWSALLFTACQQQKKLPVTLQLPLEIKDGYGPFQPGFGELTPESDDYPKSVPNRTSRLPIKGIPKTWVNTVKIRIDLQPYQFIYQNFCAGNIDTAWFNGFQSYWKWTPDERAFSASPIRCFVYAIKGFDTVADEWAVMVDTNNNLDFSDETAVYPEVIRDGAIPDEIRKPLRVEYEVYQHGKVRKAQTLMSIRRKGELFLYNFPHHAVATDPGGNTNRRIFVSSGFSHLDFTLPDLALPASVNRTGKVDPQELISLGEIIELEGVAYRNKGVDFARNVLRLERADLATQTFTLQPGQPFWPFEAREFTTGKSVALADFRGKYVYIDFWATWCKGCVEDMPALKEVYRSLDKNRFAFLGVVSADKPERVRAFLRKRAVEWPQIFSDSTDKITQTYGIRTLPVTVLLDPDGNVLAKDLRGAALSEKLRELAAR</sequence>
<evidence type="ECO:0000259" key="5">
    <source>
        <dbReference type="PROSITE" id="PS51352"/>
    </source>
</evidence>
<keyword evidence="4" id="KW-0676">Redox-active center</keyword>
<name>A0ABW3PZ28_9BACT</name>
<keyword evidence="2" id="KW-0201">Cytochrome c-type biogenesis</keyword>
<keyword evidence="7" id="KW-1185">Reference proteome</keyword>
<protein>
    <submittedName>
        <fullName evidence="6">Peroxiredoxin family protein</fullName>
        <ecNumber evidence="6">1.11.1.24</ecNumber>
    </submittedName>
</protein>
<dbReference type="PANTHER" id="PTHR42852:SF6">
    <property type="entry name" value="THIOL:DISULFIDE INTERCHANGE PROTEIN DSBE"/>
    <property type="match status" value="1"/>
</dbReference>
<dbReference type="InterPro" id="IPR050553">
    <property type="entry name" value="Thioredoxin_ResA/DsbE_sf"/>
</dbReference>
<dbReference type="SUPFAM" id="SSF52833">
    <property type="entry name" value="Thioredoxin-like"/>
    <property type="match status" value="1"/>
</dbReference>
<dbReference type="EC" id="1.11.1.24" evidence="6"/>
<feature type="domain" description="Thioredoxin" evidence="5">
    <location>
        <begin position="301"/>
        <end position="439"/>
    </location>
</feature>
<evidence type="ECO:0000256" key="3">
    <source>
        <dbReference type="ARBA" id="ARBA00023157"/>
    </source>
</evidence>
<dbReference type="RefSeq" id="WP_265990380.1">
    <property type="nucleotide sequence ID" value="NZ_CP110973.1"/>
</dbReference>
<dbReference type="GO" id="GO:0140824">
    <property type="term" value="F:thioredoxin-dependent peroxiredoxin activity"/>
    <property type="evidence" value="ECO:0007669"/>
    <property type="project" value="UniProtKB-EC"/>
</dbReference>
<dbReference type="EMBL" id="JBHTLP010000001">
    <property type="protein sequence ID" value="MFD1139697.1"/>
    <property type="molecule type" value="Genomic_DNA"/>
</dbReference>
<evidence type="ECO:0000313" key="6">
    <source>
        <dbReference type="EMBL" id="MFD1139697.1"/>
    </source>
</evidence>
<accession>A0ABW3PZ28</accession>
<dbReference type="InterPro" id="IPR013766">
    <property type="entry name" value="Thioredoxin_domain"/>
</dbReference>
<dbReference type="PROSITE" id="PS51257">
    <property type="entry name" value="PROKAR_LIPOPROTEIN"/>
    <property type="match status" value="1"/>
</dbReference>
<comment type="subcellular location">
    <subcellularLocation>
        <location evidence="1">Cell envelope</location>
    </subcellularLocation>
</comment>
<dbReference type="InterPro" id="IPR000866">
    <property type="entry name" value="AhpC/TSA"/>
</dbReference>
<comment type="caution">
    <text evidence="6">The sequence shown here is derived from an EMBL/GenBank/DDBJ whole genome shotgun (WGS) entry which is preliminary data.</text>
</comment>
<keyword evidence="6" id="KW-0560">Oxidoreductase</keyword>
<organism evidence="6 7">
    <name type="scientific">Larkinella insperata</name>
    <dbReference type="NCBI Taxonomy" id="332158"/>
    <lineage>
        <taxon>Bacteria</taxon>
        <taxon>Pseudomonadati</taxon>
        <taxon>Bacteroidota</taxon>
        <taxon>Cytophagia</taxon>
        <taxon>Cytophagales</taxon>
        <taxon>Spirosomataceae</taxon>
        <taxon>Larkinella</taxon>
    </lineage>
</organism>
<dbReference type="PROSITE" id="PS51352">
    <property type="entry name" value="THIOREDOXIN_2"/>
    <property type="match status" value="1"/>
</dbReference>
<dbReference type="Gene3D" id="3.40.30.10">
    <property type="entry name" value="Glutaredoxin"/>
    <property type="match status" value="1"/>
</dbReference>